<keyword evidence="5" id="KW-1185">Reference proteome</keyword>
<sequence>MATLKPTVKSKLKTGMYIVYIRVVHNRQSSFIRTSWMVNDKGIKGKDVIDPYVIQQTSNLISRYYSALNQINTSNWTASEVVAYLTTSAEDMSFSDYARKHIEKLIKRGQERTSRNYKWALNHMERFAHTDNIMFSRLTSSFLNRWIESLSETNRCKEQYPVCIREIYKAAMKEYNDEEQGIAKLKNPWCNVVIPRSDIPEKRAIPASMLRKFFNVVPDRSRFTHPLMELGQDVALISFCMCGLNAVDIFNAEKDQYINGIFHYERRKTRNTRADKGYFEVRVPEFLKPTFEKYFSKNVDTPWLFDFHDRLSTSDSFCANVNTGIKQIWEKVDPNYKASLYAFRHSWATIAQNECGATLNEVDFGLNHSVNKMAKVYVKVDYSPAWILNEKVIDFVFFTDNESKYVEKEDKTFERISKYNNVRAEAYIMGKKVCAIEDTGFSNVDQIMDKLVTMLPKKTRNARVQFKITNVDKNLTQMYQRVVR</sequence>
<organism evidence="4 5">
    <name type="scientific">Prevotella pectinovora</name>
    <dbReference type="NCBI Taxonomy" id="1602169"/>
    <lineage>
        <taxon>Bacteria</taxon>
        <taxon>Pseudomonadati</taxon>
        <taxon>Bacteroidota</taxon>
        <taxon>Bacteroidia</taxon>
        <taxon>Bacteroidales</taxon>
        <taxon>Prevotellaceae</taxon>
        <taxon>Prevotella</taxon>
    </lineage>
</organism>
<dbReference type="GO" id="GO:0015074">
    <property type="term" value="P:DNA integration"/>
    <property type="evidence" value="ECO:0007669"/>
    <property type="project" value="InterPro"/>
</dbReference>
<dbReference type="InterPro" id="IPR025269">
    <property type="entry name" value="SAM-like_dom"/>
</dbReference>
<dbReference type="AlphaFoldDB" id="A0A0D0IU16"/>
<evidence type="ECO:0000313" key="5">
    <source>
        <dbReference type="Proteomes" id="UP000032046"/>
    </source>
</evidence>
<proteinExistence type="predicted"/>
<name>A0A0D0IU16_9BACT</name>
<dbReference type="Gene3D" id="1.10.150.130">
    <property type="match status" value="1"/>
</dbReference>
<dbReference type="Proteomes" id="UP000032046">
    <property type="component" value="Unassembled WGS sequence"/>
</dbReference>
<dbReference type="InterPro" id="IPR010998">
    <property type="entry name" value="Integrase_recombinase_N"/>
</dbReference>
<gene>
    <name evidence="4" type="ORF">ST44_10735</name>
</gene>
<keyword evidence="2" id="KW-0233">DNA recombination</keyword>
<evidence type="ECO:0000313" key="4">
    <source>
        <dbReference type="EMBL" id="KIP60601.1"/>
    </source>
</evidence>
<feature type="domain" description="Phage integrase SAM-like" evidence="3">
    <location>
        <begin position="93"/>
        <end position="174"/>
    </location>
</feature>
<evidence type="ECO:0000259" key="3">
    <source>
        <dbReference type="Pfam" id="PF13102"/>
    </source>
</evidence>
<accession>A0A0D0IU16</accession>
<dbReference type="InterPro" id="IPR011010">
    <property type="entry name" value="DNA_brk_join_enz"/>
</dbReference>
<dbReference type="Gene3D" id="1.10.443.10">
    <property type="entry name" value="Intergrase catalytic core"/>
    <property type="match status" value="1"/>
</dbReference>
<dbReference type="SUPFAM" id="SSF56349">
    <property type="entry name" value="DNA breaking-rejoining enzymes"/>
    <property type="match status" value="1"/>
</dbReference>
<protein>
    <submittedName>
        <fullName evidence="4">Contig79, whole genome shotgun sequence</fullName>
    </submittedName>
</protein>
<dbReference type="GO" id="GO:0003677">
    <property type="term" value="F:DNA binding"/>
    <property type="evidence" value="ECO:0007669"/>
    <property type="project" value="UniProtKB-KW"/>
</dbReference>
<comment type="caution">
    <text evidence="4">The sequence shown here is derived from an EMBL/GenBank/DDBJ whole genome shotgun (WGS) entry which is preliminary data.</text>
</comment>
<dbReference type="Pfam" id="PF13102">
    <property type="entry name" value="Phage_int_SAM_5"/>
    <property type="match status" value="1"/>
</dbReference>
<reference evidence="4 5" key="1">
    <citation type="submission" date="2015-01" db="EMBL/GenBank/DDBJ databases">
        <title>Comparative genomics of non-oral Prevotella species.</title>
        <authorList>
            <person name="Accetto T."/>
            <person name="Nograsek B."/>
            <person name="Avgustin G."/>
        </authorList>
    </citation>
    <scope>NUCLEOTIDE SEQUENCE [LARGE SCALE GENOMIC DNA]</scope>
    <source>
        <strain evidence="4 5">P5-119</strain>
    </source>
</reference>
<dbReference type="GO" id="GO:0006310">
    <property type="term" value="P:DNA recombination"/>
    <property type="evidence" value="ECO:0007669"/>
    <property type="project" value="UniProtKB-KW"/>
</dbReference>
<dbReference type="InterPro" id="IPR013762">
    <property type="entry name" value="Integrase-like_cat_sf"/>
</dbReference>
<dbReference type="EMBL" id="JXQK01000079">
    <property type="protein sequence ID" value="KIP60601.1"/>
    <property type="molecule type" value="Genomic_DNA"/>
</dbReference>
<evidence type="ECO:0000256" key="2">
    <source>
        <dbReference type="ARBA" id="ARBA00023172"/>
    </source>
</evidence>
<dbReference type="STRING" id="1602171.ST44_10735"/>
<keyword evidence="1" id="KW-0238">DNA-binding</keyword>
<evidence type="ECO:0000256" key="1">
    <source>
        <dbReference type="ARBA" id="ARBA00023125"/>
    </source>
</evidence>